<dbReference type="Proteomes" id="UP000623129">
    <property type="component" value="Unassembled WGS sequence"/>
</dbReference>
<proteinExistence type="predicted"/>
<dbReference type="InterPro" id="IPR003754">
    <property type="entry name" value="4pyrrol_synth_uPrphyn_synth"/>
</dbReference>
<dbReference type="OrthoDB" id="259181at2759"/>
<accession>A0A833R8M5</accession>
<dbReference type="PANTHER" id="PTHR38020">
    <property type="entry name" value="UROPORPHYRINOGEN-III SYNTHASE"/>
    <property type="match status" value="1"/>
</dbReference>
<dbReference type="GO" id="GO:0006782">
    <property type="term" value="P:protoporphyrinogen IX biosynthetic process"/>
    <property type="evidence" value="ECO:0007669"/>
    <property type="project" value="UniProtKB-UniPathway"/>
</dbReference>
<dbReference type="SUPFAM" id="SSF69618">
    <property type="entry name" value="HemD-like"/>
    <property type="match status" value="1"/>
</dbReference>
<evidence type="ECO:0000256" key="1">
    <source>
        <dbReference type="SAM" id="MobiDB-lite"/>
    </source>
</evidence>
<dbReference type="InterPro" id="IPR036108">
    <property type="entry name" value="4pyrrol_syn_uPrphyn_synt_sf"/>
</dbReference>
<dbReference type="Pfam" id="PF02602">
    <property type="entry name" value="HEM4"/>
    <property type="match status" value="1"/>
</dbReference>
<dbReference type="UniPathway" id="UPA00251">
    <property type="reaction ID" value="UER00320"/>
</dbReference>
<dbReference type="CDD" id="cd06578">
    <property type="entry name" value="HemD"/>
    <property type="match status" value="1"/>
</dbReference>
<sequence>MGLALESLIPSPSPRTSAKESSLSLSLSGRRIAFTTPENYGNRLSRILQLRGATPLPVPTISVGPTASTLSSLRSFLLPSCSQLRGKGKGALDSFSALAFTSRTGISSFFLALSQTPLPYPPLTLSNDPFTVSALGTDAEALHQGDPSLLTLLCPDNPSRVRVLVPDIATPAGLVKSLGNGSGRKVLCPVPAVIGLNEPDIIPDFLANLESSGWVAVRVPAYETKWVGPQCADVLVELDGNLDAIVFTSTAEVEGLLKGLDAVEWNWEKVKQRWPRMVVAAHGPVTAEGVESFGLTVDVVGENFSSFDGVLDALSSRFQDQC</sequence>
<dbReference type="AlphaFoldDB" id="A0A833R8M5"/>
<gene>
    <name evidence="3" type="ORF">FCM35_KLT04577</name>
</gene>
<reference evidence="3" key="1">
    <citation type="submission" date="2020-01" db="EMBL/GenBank/DDBJ databases">
        <title>Genome sequence of Kobresia littledalei, the first chromosome-level genome in the family Cyperaceae.</title>
        <authorList>
            <person name="Qu G."/>
        </authorList>
    </citation>
    <scope>NUCLEOTIDE SEQUENCE</scope>
    <source>
        <strain evidence="3">C.B.Clarke</strain>
        <tissue evidence="3">Leaf</tissue>
    </source>
</reference>
<feature type="region of interest" description="Disordered" evidence="1">
    <location>
        <begin position="1"/>
        <end position="20"/>
    </location>
</feature>
<dbReference type="PANTHER" id="PTHR38020:SF1">
    <property type="entry name" value="UROPORPHYRINOGEN-III SYNTHASE"/>
    <property type="match status" value="1"/>
</dbReference>
<protein>
    <submittedName>
        <fullName evidence="3">Uroporphyrinogen-III synthase HemD</fullName>
    </submittedName>
</protein>
<keyword evidence="4" id="KW-1185">Reference proteome</keyword>
<organism evidence="3 4">
    <name type="scientific">Carex littledalei</name>
    <dbReference type="NCBI Taxonomy" id="544730"/>
    <lineage>
        <taxon>Eukaryota</taxon>
        <taxon>Viridiplantae</taxon>
        <taxon>Streptophyta</taxon>
        <taxon>Embryophyta</taxon>
        <taxon>Tracheophyta</taxon>
        <taxon>Spermatophyta</taxon>
        <taxon>Magnoliopsida</taxon>
        <taxon>Liliopsida</taxon>
        <taxon>Poales</taxon>
        <taxon>Cyperaceae</taxon>
        <taxon>Cyperoideae</taxon>
        <taxon>Cariceae</taxon>
        <taxon>Carex</taxon>
        <taxon>Carex subgen. Euthyceras</taxon>
    </lineage>
</organism>
<name>A0A833R8M5_9POAL</name>
<dbReference type="GO" id="GO:0004852">
    <property type="term" value="F:uroporphyrinogen-III synthase activity"/>
    <property type="evidence" value="ECO:0007669"/>
    <property type="project" value="InterPro"/>
</dbReference>
<evidence type="ECO:0000313" key="4">
    <source>
        <dbReference type="Proteomes" id="UP000623129"/>
    </source>
</evidence>
<dbReference type="EMBL" id="SWLB01000013">
    <property type="protein sequence ID" value="KAF3331223.1"/>
    <property type="molecule type" value="Genomic_DNA"/>
</dbReference>
<evidence type="ECO:0000313" key="3">
    <source>
        <dbReference type="EMBL" id="KAF3331223.1"/>
    </source>
</evidence>
<dbReference type="Gene3D" id="3.40.50.10090">
    <property type="match status" value="2"/>
</dbReference>
<evidence type="ECO:0000259" key="2">
    <source>
        <dbReference type="Pfam" id="PF02602"/>
    </source>
</evidence>
<feature type="domain" description="Tetrapyrrole biosynthesis uroporphyrinogen III synthase" evidence="2">
    <location>
        <begin position="43"/>
        <end position="305"/>
    </location>
</feature>
<comment type="caution">
    <text evidence="3">The sequence shown here is derived from an EMBL/GenBank/DDBJ whole genome shotgun (WGS) entry which is preliminary data.</text>
</comment>